<dbReference type="EMBL" id="JAIWYP010000004">
    <property type="protein sequence ID" value="KAH3841050.1"/>
    <property type="molecule type" value="Genomic_DNA"/>
</dbReference>
<proteinExistence type="predicted"/>
<name>A0A9D4QSW8_DREPO</name>
<protein>
    <submittedName>
        <fullName evidence="1">Uncharacterized protein</fullName>
    </submittedName>
</protein>
<accession>A0A9D4QSW8</accession>
<keyword evidence="2" id="KW-1185">Reference proteome</keyword>
<dbReference type="AlphaFoldDB" id="A0A9D4QSW8"/>
<dbReference type="Proteomes" id="UP000828390">
    <property type="component" value="Unassembled WGS sequence"/>
</dbReference>
<reference evidence="1" key="1">
    <citation type="journal article" date="2019" name="bioRxiv">
        <title>The Genome of the Zebra Mussel, Dreissena polymorpha: A Resource for Invasive Species Research.</title>
        <authorList>
            <person name="McCartney M.A."/>
            <person name="Auch B."/>
            <person name="Kono T."/>
            <person name="Mallez S."/>
            <person name="Zhang Y."/>
            <person name="Obille A."/>
            <person name="Becker A."/>
            <person name="Abrahante J.E."/>
            <person name="Garbe J."/>
            <person name="Badalamenti J.P."/>
            <person name="Herman A."/>
            <person name="Mangelson H."/>
            <person name="Liachko I."/>
            <person name="Sullivan S."/>
            <person name="Sone E.D."/>
            <person name="Koren S."/>
            <person name="Silverstein K.A.T."/>
            <person name="Beckman K.B."/>
            <person name="Gohl D.M."/>
        </authorList>
    </citation>
    <scope>NUCLEOTIDE SEQUENCE</scope>
    <source>
        <strain evidence="1">Duluth1</strain>
        <tissue evidence="1">Whole animal</tissue>
    </source>
</reference>
<gene>
    <name evidence="1" type="ORF">DPMN_114509</name>
</gene>
<evidence type="ECO:0000313" key="1">
    <source>
        <dbReference type="EMBL" id="KAH3841050.1"/>
    </source>
</evidence>
<evidence type="ECO:0000313" key="2">
    <source>
        <dbReference type="Proteomes" id="UP000828390"/>
    </source>
</evidence>
<sequence>MYGEVYLTGMATVSYVRGSVPYGDGHKEICTGKCTLQGWPQCGMYGEVYFTGMATVSFVRGGVPYGDGHSELCTGKGTLRG</sequence>
<organism evidence="1 2">
    <name type="scientific">Dreissena polymorpha</name>
    <name type="common">Zebra mussel</name>
    <name type="synonym">Mytilus polymorpha</name>
    <dbReference type="NCBI Taxonomy" id="45954"/>
    <lineage>
        <taxon>Eukaryota</taxon>
        <taxon>Metazoa</taxon>
        <taxon>Spiralia</taxon>
        <taxon>Lophotrochozoa</taxon>
        <taxon>Mollusca</taxon>
        <taxon>Bivalvia</taxon>
        <taxon>Autobranchia</taxon>
        <taxon>Heteroconchia</taxon>
        <taxon>Euheterodonta</taxon>
        <taxon>Imparidentia</taxon>
        <taxon>Neoheterodontei</taxon>
        <taxon>Myida</taxon>
        <taxon>Dreissenoidea</taxon>
        <taxon>Dreissenidae</taxon>
        <taxon>Dreissena</taxon>
    </lineage>
</organism>
<comment type="caution">
    <text evidence="1">The sequence shown here is derived from an EMBL/GenBank/DDBJ whole genome shotgun (WGS) entry which is preliminary data.</text>
</comment>
<reference evidence="1" key="2">
    <citation type="submission" date="2020-11" db="EMBL/GenBank/DDBJ databases">
        <authorList>
            <person name="McCartney M.A."/>
            <person name="Auch B."/>
            <person name="Kono T."/>
            <person name="Mallez S."/>
            <person name="Becker A."/>
            <person name="Gohl D.M."/>
            <person name="Silverstein K.A.T."/>
            <person name="Koren S."/>
            <person name="Bechman K.B."/>
            <person name="Herman A."/>
            <person name="Abrahante J.E."/>
            <person name="Garbe J."/>
        </authorList>
    </citation>
    <scope>NUCLEOTIDE SEQUENCE</scope>
    <source>
        <strain evidence="1">Duluth1</strain>
        <tissue evidence="1">Whole animal</tissue>
    </source>
</reference>